<evidence type="ECO:0000313" key="3">
    <source>
        <dbReference type="Proteomes" id="UP000299102"/>
    </source>
</evidence>
<evidence type="ECO:0000256" key="1">
    <source>
        <dbReference type="SAM" id="MobiDB-lite"/>
    </source>
</evidence>
<protein>
    <submittedName>
        <fullName evidence="2">Uncharacterized protein</fullName>
    </submittedName>
</protein>
<keyword evidence="3" id="KW-1185">Reference proteome</keyword>
<name>A0A4C1TAZ7_EUMVA</name>
<feature type="region of interest" description="Disordered" evidence="1">
    <location>
        <begin position="153"/>
        <end position="177"/>
    </location>
</feature>
<dbReference type="EMBL" id="BGZK01000047">
    <property type="protein sequence ID" value="GBP11642.1"/>
    <property type="molecule type" value="Genomic_DNA"/>
</dbReference>
<sequence>MRSKIVRTPGSACRVILKLSHNRLGQRASSSDSGRHRGKSAVAAATQGFYARASTPTRSIPPRVSLRSPTVIRPAASPTSSELVLGETRRRPPLVRAPEPRERALRIAGDRPATATTHHLNVADGGNTAHEQVNVYYCGAICRQSHQDTKPFGIFEQSKSGPLLGHPGASAPAAPVRRATLAQRAGSPLFLSQFN</sequence>
<gene>
    <name evidence="2" type="ORF">EVAR_77768_1</name>
</gene>
<organism evidence="2 3">
    <name type="scientific">Eumeta variegata</name>
    <name type="common">Bagworm moth</name>
    <name type="synonym">Eumeta japonica</name>
    <dbReference type="NCBI Taxonomy" id="151549"/>
    <lineage>
        <taxon>Eukaryota</taxon>
        <taxon>Metazoa</taxon>
        <taxon>Ecdysozoa</taxon>
        <taxon>Arthropoda</taxon>
        <taxon>Hexapoda</taxon>
        <taxon>Insecta</taxon>
        <taxon>Pterygota</taxon>
        <taxon>Neoptera</taxon>
        <taxon>Endopterygota</taxon>
        <taxon>Lepidoptera</taxon>
        <taxon>Glossata</taxon>
        <taxon>Ditrysia</taxon>
        <taxon>Tineoidea</taxon>
        <taxon>Psychidae</taxon>
        <taxon>Oiketicinae</taxon>
        <taxon>Eumeta</taxon>
    </lineage>
</organism>
<evidence type="ECO:0000313" key="2">
    <source>
        <dbReference type="EMBL" id="GBP11642.1"/>
    </source>
</evidence>
<accession>A0A4C1TAZ7</accession>
<dbReference type="AlphaFoldDB" id="A0A4C1TAZ7"/>
<comment type="caution">
    <text evidence="2">The sequence shown here is derived from an EMBL/GenBank/DDBJ whole genome shotgun (WGS) entry which is preliminary data.</text>
</comment>
<proteinExistence type="predicted"/>
<reference evidence="2 3" key="1">
    <citation type="journal article" date="2019" name="Commun. Biol.">
        <title>The bagworm genome reveals a unique fibroin gene that provides high tensile strength.</title>
        <authorList>
            <person name="Kono N."/>
            <person name="Nakamura H."/>
            <person name="Ohtoshi R."/>
            <person name="Tomita M."/>
            <person name="Numata K."/>
            <person name="Arakawa K."/>
        </authorList>
    </citation>
    <scope>NUCLEOTIDE SEQUENCE [LARGE SCALE GENOMIC DNA]</scope>
</reference>
<dbReference type="Proteomes" id="UP000299102">
    <property type="component" value="Unassembled WGS sequence"/>
</dbReference>